<feature type="compositionally biased region" description="Polar residues" evidence="1">
    <location>
        <begin position="362"/>
        <end position="387"/>
    </location>
</feature>
<feature type="compositionally biased region" description="Polar residues" evidence="1">
    <location>
        <begin position="461"/>
        <end position="470"/>
    </location>
</feature>
<dbReference type="Proteomes" id="UP000005666">
    <property type="component" value="Chromosome 10"/>
</dbReference>
<proteinExistence type="predicted"/>
<feature type="compositionally biased region" description="Polar residues" evidence="1">
    <location>
        <begin position="395"/>
        <end position="419"/>
    </location>
</feature>
<dbReference type="GO" id="GO:0034198">
    <property type="term" value="P:cellular response to amino acid starvation"/>
    <property type="evidence" value="ECO:0007669"/>
    <property type="project" value="EnsemblFungi"/>
</dbReference>
<dbReference type="EMBL" id="HE612865">
    <property type="protein sequence ID" value="CCE64943.1"/>
    <property type="molecule type" value="Genomic_DNA"/>
</dbReference>
<sequence>MDKFITQAVQEGTKSNKLRSSIFFSKNDDSFITNEEQARNEINTEGLTDAHDQLDGASLIHLNIKGSHYYITKDQLMSLSESILLYMFPHGVFLDKDGDVITSLTANDEIYIDNFSPSCFEYIMSVFMKAFDNYTNFSFDKYYNIQKMNNSPLSSIAKGLFGKHGNNTANGLVSNGHAHNRETEKEILHECPTIIVLKEDLDYYCVPQVDLAFAEGLDLKAQNKLHGEFMHKVKSAAGSYLLSEDGVFAGLMSSNRIKYKDRFEQRDNRRDKKHSNLSRSRSPQKKKDDAGNVERHLMDMLLSSGFKEDSRWGSRTADDVKTVIESISLVRLYNETTDEFREEYDKKMKEWEEERKKRLSEQQQQVQSPSNGNVESMRNSPTGSRNMSGILPRPQLTTSMSFNTVSINDPKGNTPNGKTKTNKAIISQSTSTTTLKSSAQETNNTENYTEDADLTPPTIAGSASGSNTQGRKSRFLRFTDSMRSRSSSRHASKTRTDNSLSLTEKPTLYELMAKPDINYKLLLFWKKPARKCWWSETELELEIELTASAQDTPEDRQNLTLLLHDTNDSGINPSTIKVPIKLHTRRVWMLELSVIGASDFYR</sequence>
<dbReference type="GO" id="GO:0006897">
    <property type="term" value="P:endocytosis"/>
    <property type="evidence" value="ECO:0007669"/>
    <property type="project" value="EnsemblFungi"/>
</dbReference>
<dbReference type="GO" id="GO:0019903">
    <property type="term" value="F:protein phosphatase binding"/>
    <property type="evidence" value="ECO:0007669"/>
    <property type="project" value="EnsemblFungi"/>
</dbReference>
<dbReference type="SUPFAM" id="SSF54695">
    <property type="entry name" value="POZ domain"/>
    <property type="match status" value="1"/>
</dbReference>
<accession>G8BYK1</accession>
<feature type="compositionally biased region" description="Low complexity" evidence="1">
    <location>
        <begin position="423"/>
        <end position="440"/>
    </location>
</feature>
<feature type="region of interest" description="Disordered" evidence="1">
    <location>
        <begin position="262"/>
        <end position="293"/>
    </location>
</feature>
<dbReference type="HOGENOM" id="CLU_028899_0_1_1"/>
<dbReference type="GO" id="GO:0034599">
    <property type="term" value="P:cellular response to oxidative stress"/>
    <property type="evidence" value="ECO:0007669"/>
    <property type="project" value="EnsemblFungi"/>
</dbReference>
<feature type="region of interest" description="Disordered" evidence="1">
    <location>
        <begin position="355"/>
        <end position="499"/>
    </location>
</feature>
<dbReference type="GO" id="GO:0007015">
    <property type="term" value="P:actin filament organization"/>
    <property type="evidence" value="ECO:0007669"/>
    <property type="project" value="EnsemblFungi"/>
</dbReference>
<dbReference type="eggNOG" id="ENOG502RXS0">
    <property type="taxonomic scope" value="Eukaryota"/>
</dbReference>
<reference evidence="2 3" key="1">
    <citation type="journal article" date="2011" name="Proc. Natl. Acad. Sci. U.S.A.">
        <title>Evolutionary erosion of yeast sex chromosomes by mating-type switching accidents.</title>
        <authorList>
            <person name="Gordon J.L."/>
            <person name="Armisen D."/>
            <person name="Proux-Wera E."/>
            <person name="Oheigeartaigh S.S."/>
            <person name="Byrne K.P."/>
            <person name="Wolfe K.H."/>
        </authorList>
    </citation>
    <scope>NUCLEOTIDE SEQUENCE [LARGE SCALE GENOMIC DNA]</scope>
    <source>
        <strain evidence="3">ATCC 24235 / CBS 4417 / NBRC 1672 / NRRL Y-8282 / UCD 70-5</strain>
    </source>
</reference>
<dbReference type="GO" id="GO:0009651">
    <property type="term" value="P:response to salt stress"/>
    <property type="evidence" value="ECO:0007669"/>
    <property type="project" value="EnsemblFungi"/>
</dbReference>
<dbReference type="GO" id="GO:0004721">
    <property type="term" value="F:phosphoprotein phosphatase activity"/>
    <property type="evidence" value="ECO:0007669"/>
    <property type="project" value="EnsemblFungi"/>
</dbReference>
<keyword evidence="3" id="KW-1185">Reference proteome</keyword>
<dbReference type="GO" id="GO:0071474">
    <property type="term" value="P:cellular hyperosmotic response"/>
    <property type="evidence" value="ECO:0007669"/>
    <property type="project" value="EnsemblFungi"/>
</dbReference>
<dbReference type="OrthoDB" id="9451547at2759"/>
<dbReference type="GO" id="GO:0010628">
    <property type="term" value="P:positive regulation of gene expression"/>
    <property type="evidence" value="ECO:0007669"/>
    <property type="project" value="EnsemblFungi"/>
</dbReference>
<dbReference type="STRING" id="1071381.G8BYK1"/>
<protein>
    <submittedName>
        <fullName evidence="2">Uncharacterized protein</fullName>
    </submittedName>
</protein>
<dbReference type="RefSeq" id="XP_003687377.1">
    <property type="nucleotide sequence ID" value="XM_003687329.1"/>
</dbReference>
<dbReference type="AlphaFoldDB" id="G8BYK1"/>
<dbReference type="GeneID" id="11533103"/>
<dbReference type="InterPro" id="IPR011333">
    <property type="entry name" value="SKP1/BTB/POZ_sf"/>
</dbReference>
<gene>
    <name evidence="2" type="primary">TPHA0J01210</name>
    <name evidence="2" type="ordered locus">TPHA_0J01210</name>
</gene>
<dbReference type="GO" id="GO:1903452">
    <property type="term" value="P:positive regulation of G1 to G0 transition"/>
    <property type="evidence" value="ECO:0007669"/>
    <property type="project" value="EnsemblFungi"/>
</dbReference>
<dbReference type="GO" id="GO:0045944">
    <property type="term" value="P:positive regulation of transcription by RNA polymerase II"/>
    <property type="evidence" value="ECO:0007669"/>
    <property type="project" value="EnsemblFungi"/>
</dbReference>
<organism evidence="2 3">
    <name type="scientific">Tetrapisispora phaffii (strain ATCC 24235 / CBS 4417 / NBRC 1672 / NRRL Y-8282 / UCD 70-5)</name>
    <name type="common">Yeast</name>
    <name type="synonym">Fabospora phaffii</name>
    <dbReference type="NCBI Taxonomy" id="1071381"/>
    <lineage>
        <taxon>Eukaryota</taxon>
        <taxon>Fungi</taxon>
        <taxon>Dikarya</taxon>
        <taxon>Ascomycota</taxon>
        <taxon>Saccharomycotina</taxon>
        <taxon>Saccharomycetes</taxon>
        <taxon>Saccharomycetales</taxon>
        <taxon>Saccharomycetaceae</taxon>
        <taxon>Tetrapisispora</taxon>
    </lineage>
</organism>
<dbReference type="GO" id="GO:0000423">
    <property type="term" value="P:mitophagy"/>
    <property type="evidence" value="ECO:0007669"/>
    <property type="project" value="EnsemblFungi"/>
</dbReference>
<dbReference type="GO" id="GO:1904262">
    <property type="term" value="P:negative regulation of TORC1 signaling"/>
    <property type="evidence" value="ECO:0007669"/>
    <property type="project" value="EnsemblFungi"/>
</dbReference>
<evidence type="ECO:0000313" key="2">
    <source>
        <dbReference type="EMBL" id="CCE64943.1"/>
    </source>
</evidence>
<name>G8BYK1_TETPH</name>
<evidence type="ECO:0000313" key="3">
    <source>
        <dbReference type="Proteomes" id="UP000005666"/>
    </source>
</evidence>
<dbReference type="GO" id="GO:0034605">
    <property type="term" value="P:cellular response to heat"/>
    <property type="evidence" value="ECO:0007669"/>
    <property type="project" value="EnsemblFungi"/>
</dbReference>
<dbReference type="GO" id="GO:0042542">
    <property type="term" value="P:response to hydrogen peroxide"/>
    <property type="evidence" value="ECO:0007669"/>
    <property type="project" value="EnsemblFungi"/>
</dbReference>
<dbReference type="GO" id="GO:1903293">
    <property type="term" value="C:phosphatase complex"/>
    <property type="evidence" value="ECO:0007669"/>
    <property type="project" value="EnsemblFungi"/>
</dbReference>
<evidence type="ECO:0000256" key="1">
    <source>
        <dbReference type="SAM" id="MobiDB-lite"/>
    </source>
</evidence>
<dbReference type="KEGG" id="tpf:TPHA_0J01210"/>